<feature type="compositionally biased region" description="Low complexity" evidence="1">
    <location>
        <begin position="359"/>
        <end position="373"/>
    </location>
</feature>
<dbReference type="Pfam" id="PF01852">
    <property type="entry name" value="START"/>
    <property type="match status" value="1"/>
</dbReference>
<keyword evidence="2" id="KW-0472">Membrane</keyword>
<keyword evidence="2" id="KW-1133">Transmembrane helix</keyword>
<dbReference type="GO" id="GO:0008289">
    <property type="term" value="F:lipid binding"/>
    <property type="evidence" value="ECO:0007669"/>
    <property type="project" value="InterPro"/>
</dbReference>
<dbReference type="GO" id="GO:0005737">
    <property type="term" value="C:cytoplasm"/>
    <property type="evidence" value="ECO:0007669"/>
    <property type="project" value="UniProtKB-ARBA"/>
</dbReference>
<evidence type="ECO:0000313" key="5">
    <source>
        <dbReference type="Proteomes" id="UP000265703"/>
    </source>
</evidence>
<proteinExistence type="predicted"/>
<feature type="transmembrane region" description="Helical" evidence="2">
    <location>
        <begin position="36"/>
        <end position="63"/>
    </location>
</feature>
<feature type="transmembrane region" description="Helical" evidence="2">
    <location>
        <begin position="417"/>
        <end position="437"/>
    </location>
</feature>
<feature type="compositionally biased region" description="Low complexity" evidence="1">
    <location>
        <begin position="74"/>
        <end position="109"/>
    </location>
</feature>
<dbReference type="STRING" id="658196.A0A397TMF4"/>
<dbReference type="Proteomes" id="UP000265703">
    <property type="component" value="Unassembled WGS sequence"/>
</dbReference>
<name>A0A397TMF4_9GLOM</name>
<dbReference type="PANTHER" id="PTHR19308:SF14">
    <property type="entry name" value="START DOMAIN-CONTAINING PROTEIN"/>
    <property type="match status" value="1"/>
</dbReference>
<feature type="transmembrane region" description="Helical" evidence="2">
    <location>
        <begin position="449"/>
        <end position="467"/>
    </location>
</feature>
<feature type="region of interest" description="Disordered" evidence="1">
    <location>
        <begin position="353"/>
        <end position="379"/>
    </location>
</feature>
<reference evidence="4 5" key="1">
    <citation type="submission" date="2018-06" db="EMBL/GenBank/DDBJ databases">
        <title>Comparative genomics reveals the genomic features of Rhizophagus irregularis, R. cerebriforme, R. diaphanum and Gigaspora rosea, and their symbiotic lifestyle signature.</title>
        <authorList>
            <person name="Morin E."/>
            <person name="San Clemente H."/>
            <person name="Chen E.C.H."/>
            <person name="De La Providencia I."/>
            <person name="Hainaut M."/>
            <person name="Kuo A."/>
            <person name="Kohler A."/>
            <person name="Murat C."/>
            <person name="Tang N."/>
            <person name="Roy S."/>
            <person name="Loubradou J."/>
            <person name="Henrissat B."/>
            <person name="Grigoriev I.V."/>
            <person name="Corradi N."/>
            <person name="Roux C."/>
            <person name="Martin F.M."/>
        </authorList>
    </citation>
    <scope>NUCLEOTIDE SEQUENCE [LARGE SCALE GENOMIC DNA]</scope>
    <source>
        <strain evidence="4 5">DAOM 227022</strain>
    </source>
</reference>
<keyword evidence="5" id="KW-1185">Reference proteome</keyword>
<feature type="transmembrane region" description="Helical" evidence="2">
    <location>
        <begin position="7"/>
        <end position="24"/>
    </location>
</feature>
<feature type="region of interest" description="Disordered" evidence="1">
    <location>
        <begin position="73"/>
        <end position="126"/>
    </location>
</feature>
<evidence type="ECO:0000259" key="3">
    <source>
        <dbReference type="PROSITE" id="PS50848"/>
    </source>
</evidence>
<comment type="caution">
    <text evidence="4">The sequence shown here is derived from an EMBL/GenBank/DDBJ whole genome shotgun (WGS) entry which is preliminary data.</text>
</comment>
<dbReference type="SMART" id="SM00234">
    <property type="entry name" value="START"/>
    <property type="match status" value="1"/>
</dbReference>
<dbReference type="CDD" id="cd00177">
    <property type="entry name" value="START"/>
    <property type="match status" value="1"/>
</dbReference>
<gene>
    <name evidence="4" type="ORF">C1645_755864</name>
</gene>
<evidence type="ECO:0000256" key="1">
    <source>
        <dbReference type="SAM" id="MobiDB-lite"/>
    </source>
</evidence>
<dbReference type="SUPFAM" id="SSF55961">
    <property type="entry name" value="Bet v1-like"/>
    <property type="match status" value="1"/>
</dbReference>
<dbReference type="InterPro" id="IPR002913">
    <property type="entry name" value="START_lipid-bd_dom"/>
</dbReference>
<dbReference type="EMBL" id="QKYT01000051">
    <property type="protein sequence ID" value="RIA96044.1"/>
    <property type="molecule type" value="Genomic_DNA"/>
</dbReference>
<feature type="domain" description="START" evidence="3">
    <location>
        <begin position="141"/>
        <end position="339"/>
    </location>
</feature>
<evidence type="ECO:0000256" key="2">
    <source>
        <dbReference type="SAM" id="Phobius"/>
    </source>
</evidence>
<evidence type="ECO:0000313" key="4">
    <source>
        <dbReference type="EMBL" id="RIA96044.1"/>
    </source>
</evidence>
<dbReference type="AlphaFoldDB" id="A0A397TMF4"/>
<feature type="compositionally biased region" description="Polar residues" evidence="1">
    <location>
        <begin position="110"/>
        <end position="126"/>
    </location>
</feature>
<accession>A0A397TMF4</accession>
<dbReference type="InterPro" id="IPR051213">
    <property type="entry name" value="START_lipid_transfer"/>
</dbReference>
<keyword evidence="2" id="KW-0812">Transmembrane</keyword>
<sequence>MNSETSLASLIVVLGFPPMILYQINKHILFRSLDSLHFIFFQLVFFFAYHHLLGIPSLSTAIINHLSRKTLRQSNNNNNKKSNNTRSIKSSEQQINNNNNDNNDNNDTNSRQVSSTQNTGRNPLIVTPTNKYSEITAKLLDTILEFVDTEYDDDSPWNLIYEDKETDIKVYKNSQVSDCCFKVTGTMENTPQTTFDLLADVRRRSEWDPMTDEAGIIEIIDESTRVQYVKMKSVFPTSARDVVTIGYTTQLEDSRMVMVNKSIEHKLCPEKSGIIRLEAGCAGVVVSPIKDQPNKCFVVQIADANPKGWIPKSVITLISTRDMPASIKKLNKLLAKMPRQSVSKILTHTPFIPKVPTRSSSSTSISSSSTPSSLQHNYHRKVPSFSGRSLVKNDNGTEEFLSNEKENNNNRSIDKKFPLAGISFWKSFIQTILFFGGDSSQDGSNLKSTKRFVIAAFAYSVVLIAGIKKWRNRNVI</sequence>
<organism evidence="4 5">
    <name type="scientific">Glomus cerebriforme</name>
    <dbReference type="NCBI Taxonomy" id="658196"/>
    <lineage>
        <taxon>Eukaryota</taxon>
        <taxon>Fungi</taxon>
        <taxon>Fungi incertae sedis</taxon>
        <taxon>Mucoromycota</taxon>
        <taxon>Glomeromycotina</taxon>
        <taxon>Glomeromycetes</taxon>
        <taxon>Glomerales</taxon>
        <taxon>Glomeraceae</taxon>
        <taxon>Glomus</taxon>
    </lineage>
</organism>
<protein>
    <recommendedName>
        <fullName evidence="3">START domain-containing protein</fullName>
    </recommendedName>
</protein>
<dbReference type="InterPro" id="IPR023393">
    <property type="entry name" value="START-like_dom_sf"/>
</dbReference>
<dbReference type="PANTHER" id="PTHR19308">
    <property type="entry name" value="PHOSPHATIDYLCHOLINE TRANSFER PROTEIN"/>
    <property type="match status" value="1"/>
</dbReference>
<dbReference type="OrthoDB" id="333905at2759"/>
<dbReference type="Gene3D" id="3.30.530.20">
    <property type="match status" value="1"/>
</dbReference>
<dbReference type="PROSITE" id="PS50848">
    <property type="entry name" value="START"/>
    <property type="match status" value="1"/>
</dbReference>